<protein>
    <submittedName>
        <fullName evidence="1">Uncharacterized protein</fullName>
    </submittedName>
</protein>
<evidence type="ECO:0000313" key="1">
    <source>
        <dbReference type="EMBL" id="CAK9013162.1"/>
    </source>
</evidence>
<sequence length="162" mass="17698">MASSQTRLAGLVRTTYCNASKSAINTWLAQLVADIAGTGIEALWCLLLETHELQTLKALEAAGVNISFDRILVPNPSEQECSAMHLAAPGIHSIPCASHTLLAELSTSGINPNIPGLSTFRKQWECGKFDFVWLDYCGTLMFLVETTISMQSAVLRLWFHST</sequence>
<organism evidence="1 2">
    <name type="scientific">Durusdinium trenchii</name>
    <dbReference type="NCBI Taxonomy" id="1381693"/>
    <lineage>
        <taxon>Eukaryota</taxon>
        <taxon>Sar</taxon>
        <taxon>Alveolata</taxon>
        <taxon>Dinophyceae</taxon>
        <taxon>Suessiales</taxon>
        <taxon>Symbiodiniaceae</taxon>
        <taxon>Durusdinium</taxon>
    </lineage>
</organism>
<evidence type="ECO:0000313" key="2">
    <source>
        <dbReference type="Proteomes" id="UP001642484"/>
    </source>
</evidence>
<dbReference type="Proteomes" id="UP001642484">
    <property type="component" value="Unassembled WGS sequence"/>
</dbReference>
<gene>
    <name evidence="1" type="ORF">CCMP2556_LOCUS11157</name>
</gene>
<comment type="caution">
    <text evidence="1">The sequence shown here is derived from an EMBL/GenBank/DDBJ whole genome shotgun (WGS) entry which is preliminary data.</text>
</comment>
<dbReference type="EMBL" id="CAXAMN010005291">
    <property type="protein sequence ID" value="CAK9013162.1"/>
    <property type="molecule type" value="Genomic_DNA"/>
</dbReference>
<accession>A0ABP0JG48</accession>
<name>A0ABP0JG48_9DINO</name>
<keyword evidence="2" id="KW-1185">Reference proteome</keyword>
<proteinExistence type="predicted"/>
<reference evidence="1 2" key="1">
    <citation type="submission" date="2024-02" db="EMBL/GenBank/DDBJ databases">
        <authorList>
            <person name="Chen Y."/>
            <person name="Shah S."/>
            <person name="Dougan E. K."/>
            <person name="Thang M."/>
            <person name="Chan C."/>
        </authorList>
    </citation>
    <scope>NUCLEOTIDE SEQUENCE [LARGE SCALE GENOMIC DNA]</scope>
</reference>